<dbReference type="Proteomes" id="UP000191418">
    <property type="component" value="Unassembled WGS sequence"/>
</dbReference>
<dbReference type="PANTHER" id="PTHR13947">
    <property type="entry name" value="GNAT FAMILY N-ACETYLTRANSFERASE"/>
    <property type="match status" value="1"/>
</dbReference>
<dbReference type="PROSITE" id="PS51186">
    <property type="entry name" value="GNAT"/>
    <property type="match status" value="1"/>
</dbReference>
<organism evidence="3 4">
    <name type="scientific">Oceanospirillum multiglobuliferum</name>
    <dbReference type="NCBI Taxonomy" id="64969"/>
    <lineage>
        <taxon>Bacteria</taxon>
        <taxon>Pseudomonadati</taxon>
        <taxon>Pseudomonadota</taxon>
        <taxon>Gammaproteobacteria</taxon>
        <taxon>Oceanospirillales</taxon>
        <taxon>Oceanospirillaceae</taxon>
        <taxon>Oceanospirillum</taxon>
    </lineage>
</organism>
<gene>
    <name evidence="3" type="ORF">BTE48_06570</name>
</gene>
<protein>
    <recommendedName>
        <fullName evidence="2">N-acetyltransferase domain-containing protein</fullName>
    </recommendedName>
</protein>
<dbReference type="STRING" id="64969.SAMN02745127_01025"/>
<dbReference type="InterPro" id="IPR050769">
    <property type="entry name" value="NAT_camello-type"/>
</dbReference>
<evidence type="ECO:0000256" key="1">
    <source>
        <dbReference type="ARBA" id="ARBA00022679"/>
    </source>
</evidence>
<dbReference type="OrthoDB" id="336415at2"/>
<name>A0A1T4N7R9_9GAMM</name>
<keyword evidence="1" id="KW-0808">Transferase</keyword>
<evidence type="ECO:0000313" key="4">
    <source>
        <dbReference type="Proteomes" id="UP000191418"/>
    </source>
</evidence>
<reference evidence="3 4" key="1">
    <citation type="submission" date="2017-01" db="EMBL/GenBank/DDBJ databases">
        <title>Genome Sequencing of a Marine Spirillum, Oceanospirillum multiglobuliferum ATCC 33336, from Japan.</title>
        <authorList>
            <person name="Carney J.G."/>
            <person name="Trachtenberg A.M."/>
            <person name="Rheaume B.A."/>
            <person name="Linnane J.D."/>
            <person name="Pitts N.L."/>
            <person name="Mykles D.L."/>
            <person name="Maclea K.S."/>
        </authorList>
    </citation>
    <scope>NUCLEOTIDE SEQUENCE [LARGE SCALE GENOMIC DNA]</scope>
    <source>
        <strain evidence="3 4">ATCC 33336</strain>
    </source>
</reference>
<evidence type="ECO:0000259" key="2">
    <source>
        <dbReference type="PROSITE" id="PS51186"/>
    </source>
</evidence>
<dbReference type="AlphaFoldDB" id="A0A1T4N7R9"/>
<keyword evidence="4" id="KW-1185">Reference proteome</keyword>
<dbReference type="RefSeq" id="WP_078744653.1">
    <property type="nucleotide sequence ID" value="NZ_FUXG01000005.1"/>
</dbReference>
<feature type="domain" description="N-acetyltransferase" evidence="2">
    <location>
        <begin position="19"/>
        <end position="188"/>
    </location>
</feature>
<dbReference type="PANTHER" id="PTHR13947:SF37">
    <property type="entry name" value="LD18367P"/>
    <property type="match status" value="1"/>
</dbReference>
<dbReference type="EMBL" id="MTSM01000006">
    <property type="protein sequence ID" value="OPX55857.1"/>
    <property type="molecule type" value="Genomic_DNA"/>
</dbReference>
<dbReference type="SUPFAM" id="SSF55729">
    <property type="entry name" value="Acyl-CoA N-acyltransferases (Nat)"/>
    <property type="match status" value="1"/>
</dbReference>
<sequence>MGVLFSSESSEPTDSLQKVIVRELTPRDADGFRMLRLNCIKHDPYSFSVCLEEERCITHGQIYSMLVRFCHCSASKIWGAFIGEQLIGMIGLETLLGNVRQHRGIVTSLCVLPEYRGSGIGRVLVEVLIEHVRNNTSLRTLVLEVSATSTAAIRLYEEQGFMHNGIEYDALCYDGVYVNLYRMNLDLTRDA</sequence>
<evidence type="ECO:0000313" key="3">
    <source>
        <dbReference type="EMBL" id="OPX55857.1"/>
    </source>
</evidence>
<accession>A0A1T4N7R9</accession>
<comment type="caution">
    <text evidence="3">The sequence shown here is derived from an EMBL/GenBank/DDBJ whole genome shotgun (WGS) entry which is preliminary data.</text>
</comment>
<dbReference type="CDD" id="cd04301">
    <property type="entry name" value="NAT_SF"/>
    <property type="match status" value="1"/>
</dbReference>
<dbReference type="InterPro" id="IPR016181">
    <property type="entry name" value="Acyl_CoA_acyltransferase"/>
</dbReference>
<dbReference type="GO" id="GO:0008080">
    <property type="term" value="F:N-acetyltransferase activity"/>
    <property type="evidence" value="ECO:0007669"/>
    <property type="project" value="InterPro"/>
</dbReference>
<proteinExistence type="predicted"/>
<dbReference type="InterPro" id="IPR000182">
    <property type="entry name" value="GNAT_dom"/>
</dbReference>
<dbReference type="Pfam" id="PF00583">
    <property type="entry name" value="Acetyltransf_1"/>
    <property type="match status" value="1"/>
</dbReference>
<dbReference type="Gene3D" id="3.40.630.30">
    <property type="match status" value="1"/>
</dbReference>